<sequence length="96" mass="10643">SYGTMRNSVLMRVLGERGIALTGVIEQSTILDYAPTLSGNDLYYMGMLPVYAATANYFGKAGAGVDQFEWFDRAWKFVDEKYGRALIASDSITPEE</sequence>
<name>A0AAX4Y335_9BACE</name>
<accession>A0AAX4Y335</accession>
<comment type="caution">
    <text evidence="1">The sequence shown here is derived from an EMBL/GenBank/DDBJ whole genome shotgun (WGS) entry which is preliminary data.</text>
</comment>
<dbReference type="EMBL" id="JARFID010001163">
    <property type="protein sequence ID" value="MDE8698399.1"/>
    <property type="molecule type" value="Genomic_DNA"/>
</dbReference>
<feature type="non-terminal residue" evidence="1">
    <location>
        <position position="1"/>
    </location>
</feature>
<dbReference type="AlphaFoldDB" id="A0AAX4Y335"/>
<protein>
    <recommendedName>
        <fullName evidence="3">ABC transporter substrate-binding protein</fullName>
    </recommendedName>
</protein>
<reference evidence="1" key="1">
    <citation type="submission" date="2023-03" db="EMBL/GenBank/DDBJ databases">
        <title>DFI Biobank Strains.</title>
        <authorList>
            <person name="Mostad J."/>
            <person name="Paddock L."/>
            <person name="Medina S."/>
            <person name="Waligurski E."/>
            <person name="Barat B."/>
            <person name="Smith R."/>
            <person name="Burgo V."/>
            <person name="Metcalfe C."/>
            <person name="Woodson C."/>
            <person name="Sundararajan A."/>
            <person name="Ramaswamy R."/>
            <person name="Lin H."/>
            <person name="Pamer E.G."/>
        </authorList>
    </citation>
    <scope>NUCLEOTIDE SEQUENCE</scope>
    <source>
        <strain evidence="1">DFI.9.5</strain>
    </source>
</reference>
<evidence type="ECO:0008006" key="3">
    <source>
        <dbReference type="Google" id="ProtNLM"/>
    </source>
</evidence>
<gene>
    <name evidence="1" type="ORF">PZH42_31345</name>
</gene>
<organism evidence="1 2">
    <name type="scientific">Bacteroides cellulosilyticus</name>
    <dbReference type="NCBI Taxonomy" id="246787"/>
    <lineage>
        <taxon>Bacteria</taxon>
        <taxon>Pseudomonadati</taxon>
        <taxon>Bacteroidota</taxon>
        <taxon>Bacteroidia</taxon>
        <taxon>Bacteroidales</taxon>
        <taxon>Bacteroidaceae</taxon>
        <taxon>Bacteroides</taxon>
    </lineage>
</organism>
<evidence type="ECO:0000313" key="1">
    <source>
        <dbReference type="EMBL" id="MDE8698399.1"/>
    </source>
</evidence>
<feature type="non-terminal residue" evidence="1">
    <location>
        <position position="96"/>
    </location>
</feature>
<dbReference type="Proteomes" id="UP001221924">
    <property type="component" value="Unassembled WGS sequence"/>
</dbReference>
<proteinExistence type="predicted"/>
<evidence type="ECO:0000313" key="2">
    <source>
        <dbReference type="Proteomes" id="UP001221924"/>
    </source>
</evidence>